<keyword evidence="3" id="KW-1185">Reference proteome</keyword>
<dbReference type="SUPFAM" id="SSF47413">
    <property type="entry name" value="lambda repressor-like DNA-binding domains"/>
    <property type="match status" value="1"/>
</dbReference>
<name>A0AAE3ZNY7_9ACTN</name>
<gene>
    <name evidence="2" type="ORF">J2S44_003654</name>
</gene>
<dbReference type="Proteomes" id="UP001183629">
    <property type="component" value="Unassembled WGS sequence"/>
</dbReference>
<dbReference type="SMART" id="SM00530">
    <property type="entry name" value="HTH_XRE"/>
    <property type="match status" value="1"/>
</dbReference>
<comment type="caution">
    <text evidence="2">The sequence shown here is derived from an EMBL/GenBank/DDBJ whole genome shotgun (WGS) entry which is preliminary data.</text>
</comment>
<evidence type="ECO:0000313" key="3">
    <source>
        <dbReference type="Proteomes" id="UP001183629"/>
    </source>
</evidence>
<evidence type="ECO:0000313" key="2">
    <source>
        <dbReference type="EMBL" id="MDR7323404.1"/>
    </source>
</evidence>
<proteinExistence type="predicted"/>
<sequence length="135" mass="14406">MSHLTPAQIGERLRAARQAAGLSLAQVEEKSLGHWKAVVVGSYERAQRAVTVPRMDALLRFYGRGDRLEILGPGDVVTPAAEGAEGGTEIEYGVRLADGSVVTVADEAAAVLIERVAAASVVRRVVRRTEWSADV</sequence>
<dbReference type="AlphaFoldDB" id="A0AAE3ZNY7"/>
<dbReference type="EMBL" id="JAVDYC010000001">
    <property type="protein sequence ID" value="MDR7323404.1"/>
    <property type="molecule type" value="Genomic_DNA"/>
</dbReference>
<protein>
    <submittedName>
        <fullName evidence="2">Transcriptional regulator with XRE-family HTH domain</fullName>
    </submittedName>
</protein>
<dbReference type="GO" id="GO:0003677">
    <property type="term" value="F:DNA binding"/>
    <property type="evidence" value="ECO:0007669"/>
    <property type="project" value="InterPro"/>
</dbReference>
<dbReference type="InterPro" id="IPR001387">
    <property type="entry name" value="Cro/C1-type_HTH"/>
</dbReference>
<dbReference type="CDD" id="cd00093">
    <property type="entry name" value="HTH_XRE"/>
    <property type="match status" value="1"/>
</dbReference>
<dbReference type="InterPro" id="IPR010982">
    <property type="entry name" value="Lambda_DNA-bd_dom_sf"/>
</dbReference>
<organism evidence="2 3">
    <name type="scientific">Catenuloplanes niger</name>
    <dbReference type="NCBI Taxonomy" id="587534"/>
    <lineage>
        <taxon>Bacteria</taxon>
        <taxon>Bacillati</taxon>
        <taxon>Actinomycetota</taxon>
        <taxon>Actinomycetes</taxon>
        <taxon>Micromonosporales</taxon>
        <taxon>Micromonosporaceae</taxon>
        <taxon>Catenuloplanes</taxon>
    </lineage>
</organism>
<accession>A0AAE3ZNY7</accession>
<dbReference type="Gene3D" id="1.10.260.40">
    <property type="entry name" value="lambda repressor-like DNA-binding domains"/>
    <property type="match status" value="1"/>
</dbReference>
<reference evidence="2 3" key="1">
    <citation type="submission" date="2023-07" db="EMBL/GenBank/DDBJ databases">
        <title>Sequencing the genomes of 1000 actinobacteria strains.</title>
        <authorList>
            <person name="Klenk H.-P."/>
        </authorList>
    </citation>
    <scope>NUCLEOTIDE SEQUENCE [LARGE SCALE GENOMIC DNA]</scope>
    <source>
        <strain evidence="2 3">DSM 44711</strain>
    </source>
</reference>
<feature type="domain" description="HTH cro/C1-type" evidence="1">
    <location>
        <begin position="12"/>
        <end position="69"/>
    </location>
</feature>
<dbReference type="Pfam" id="PF13560">
    <property type="entry name" value="HTH_31"/>
    <property type="match status" value="1"/>
</dbReference>
<evidence type="ECO:0000259" key="1">
    <source>
        <dbReference type="SMART" id="SM00530"/>
    </source>
</evidence>
<dbReference type="RefSeq" id="WP_374727863.1">
    <property type="nucleotide sequence ID" value="NZ_JAVDYC010000001.1"/>
</dbReference>